<comment type="catalytic activity">
    <reaction evidence="2 18">
        <text>(6R)-NADPHX = (6S)-NADPHX</text>
        <dbReference type="Rhea" id="RHEA:32227"/>
        <dbReference type="ChEBI" id="CHEBI:64076"/>
        <dbReference type="ChEBI" id="CHEBI:64077"/>
        <dbReference type="EC" id="5.1.99.6"/>
    </reaction>
</comment>
<dbReference type="InterPro" id="IPR000631">
    <property type="entry name" value="CARKD"/>
</dbReference>
<dbReference type="GO" id="GO:0052856">
    <property type="term" value="F:NAD(P)HX epimerase activity"/>
    <property type="evidence" value="ECO:0007669"/>
    <property type="project" value="UniProtKB-EC"/>
</dbReference>
<comment type="catalytic activity">
    <reaction evidence="15 17 18">
        <text>(6S)-NADHX + ADP = AMP + phosphate + NADH + H(+)</text>
        <dbReference type="Rhea" id="RHEA:32223"/>
        <dbReference type="ChEBI" id="CHEBI:15378"/>
        <dbReference type="ChEBI" id="CHEBI:43474"/>
        <dbReference type="ChEBI" id="CHEBI:57945"/>
        <dbReference type="ChEBI" id="CHEBI:64074"/>
        <dbReference type="ChEBI" id="CHEBI:456215"/>
        <dbReference type="ChEBI" id="CHEBI:456216"/>
        <dbReference type="EC" id="4.2.1.136"/>
    </reaction>
</comment>
<evidence type="ECO:0000256" key="11">
    <source>
        <dbReference type="ARBA" id="ARBA00023235"/>
    </source>
</evidence>
<evidence type="ECO:0000256" key="1">
    <source>
        <dbReference type="ARBA" id="ARBA00000013"/>
    </source>
</evidence>
<evidence type="ECO:0000256" key="7">
    <source>
        <dbReference type="ARBA" id="ARBA00022840"/>
    </source>
</evidence>
<keyword evidence="7 17" id="KW-0067">ATP-binding</keyword>
<dbReference type="Pfam" id="PF03853">
    <property type="entry name" value="YjeF_N"/>
    <property type="match status" value="1"/>
</dbReference>
<dbReference type="SUPFAM" id="SSF64153">
    <property type="entry name" value="YjeF N-terminal domain-like"/>
    <property type="match status" value="1"/>
</dbReference>
<comment type="cofactor">
    <cofactor evidence="18">
        <name>K(+)</name>
        <dbReference type="ChEBI" id="CHEBI:29103"/>
    </cofactor>
    <text evidence="18">Binds 1 potassium ion per subunit.</text>
</comment>
<dbReference type="SUPFAM" id="SSF53613">
    <property type="entry name" value="Ribokinase-like"/>
    <property type="match status" value="1"/>
</dbReference>
<evidence type="ECO:0000256" key="4">
    <source>
        <dbReference type="ARBA" id="ARBA00009524"/>
    </source>
</evidence>
<evidence type="ECO:0000259" key="19">
    <source>
        <dbReference type="PROSITE" id="PS51383"/>
    </source>
</evidence>
<keyword evidence="9 18" id="KW-0630">Potassium</keyword>
<evidence type="ECO:0000256" key="2">
    <source>
        <dbReference type="ARBA" id="ARBA00000909"/>
    </source>
</evidence>
<dbReference type="PIRSF" id="PIRSF017184">
    <property type="entry name" value="Nnr"/>
    <property type="match status" value="1"/>
</dbReference>
<keyword evidence="6 17" id="KW-0547">Nucleotide-binding</keyword>
<evidence type="ECO:0000256" key="14">
    <source>
        <dbReference type="ARBA" id="ARBA00025153"/>
    </source>
</evidence>
<feature type="binding site" evidence="17">
    <location>
        <position position="290"/>
    </location>
    <ligand>
        <name>(6S)-NADPHX</name>
        <dbReference type="ChEBI" id="CHEBI:64076"/>
    </ligand>
</feature>
<dbReference type="InterPro" id="IPR004443">
    <property type="entry name" value="YjeF_N_dom"/>
</dbReference>
<evidence type="ECO:0000256" key="15">
    <source>
        <dbReference type="ARBA" id="ARBA00048238"/>
    </source>
</evidence>
<dbReference type="Gene3D" id="3.40.50.10260">
    <property type="entry name" value="YjeF N-terminal domain"/>
    <property type="match status" value="1"/>
</dbReference>
<dbReference type="PANTHER" id="PTHR12592:SF0">
    <property type="entry name" value="ATP-DEPENDENT (S)-NAD(P)H-HYDRATE DEHYDRATASE"/>
    <property type="match status" value="1"/>
</dbReference>
<dbReference type="EMBL" id="NFZT01000001">
    <property type="protein sequence ID" value="OWV34119.1"/>
    <property type="molecule type" value="Genomic_DNA"/>
</dbReference>
<evidence type="ECO:0000256" key="12">
    <source>
        <dbReference type="ARBA" id="ARBA00023239"/>
    </source>
</evidence>
<dbReference type="GO" id="GO:0052855">
    <property type="term" value="F:ADP-dependent NAD(P)H-hydrate dehydratase activity"/>
    <property type="evidence" value="ECO:0007669"/>
    <property type="project" value="UniProtKB-UniRule"/>
</dbReference>
<feature type="binding site" evidence="17">
    <location>
        <position position="239"/>
    </location>
    <ligand>
        <name>(6S)-NADPHX</name>
        <dbReference type="ChEBI" id="CHEBI:64076"/>
    </ligand>
</feature>
<evidence type="ECO:0000259" key="20">
    <source>
        <dbReference type="PROSITE" id="PS51385"/>
    </source>
</evidence>
<comment type="function">
    <text evidence="17">Catalyzes the dehydration of the S-form of NAD(P)HX at the expense of ADP, which is converted to AMP. Together with NAD(P)HX epimerase, which catalyzes the epimerization of the S- and R-forms, the enzyme allows the repair of both epimers of NAD(P)HX, a damaged form of NAD(P)H that is a result of enzymatic or heat-dependent hydration.</text>
</comment>
<evidence type="ECO:0000313" key="21">
    <source>
        <dbReference type="EMBL" id="OWV34119.1"/>
    </source>
</evidence>
<keyword evidence="5 18" id="KW-0479">Metal-binding</keyword>
<feature type="binding site" evidence="17">
    <location>
        <position position="397"/>
    </location>
    <ligand>
        <name>AMP</name>
        <dbReference type="ChEBI" id="CHEBI:456215"/>
    </ligand>
</feature>
<feature type="binding site" evidence="17">
    <location>
        <position position="398"/>
    </location>
    <ligand>
        <name>(6S)-NADPHX</name>
        <dbReference type="ChEBI" id="CHEBI:64076"/>
    </ligand>
</feature>
<protein>
    <recommendedName>
        <fullName evidence="17">ADP-dependent (S)-NAD(P)H-hydrate dehydratase</fullName>
        <ecNumber evidence="17">4.2.1.136</ecNumber>
    </recommendedName>
    <alternativeName>
        <fullName evidence="17">ADP-dependent NAD(P)HX dehydratase</fullName>
    </alternativeName>
</protein>
<comment type="subunit">
    <text evidence="17">Homotetramer.</text>
</comment>
<evidence type="ECO:0000256" key="10">
    <source>
        <dbReference type="ARBA" id="ARBA00023027"/>
    </source>
</evidence>
<dbReference type="InterPro" id="IPR030677">
    <property type="entry name" value="Nnr"/>
</dbReference>
<comment type="catalytic activity">
    <reaction evidence="16 17 18">
        <text>(6S)-NADPHX + ADP = AMP + phosphate + NADPH + H(+)</text>
        <dbReference type="Rhea" id="RHEA:32235"/>
        <dbReference type="ChEBI" id="CHEBI:15378"/>
        <dbReference type="ChEBI" id="CHEBI:43474"/>
        <dbReference type="ChEBI" id="CHEBI:57783"/>
        <dbReference type="ChEBI" id="CHEBI:64076"/>
        <dbReference type="ChEBI" id="CHEBI:456215"/>
        <dbReference type="ChEBI" id="CHEBI:456216"/>
        <dbReference type="EC" id="4.2.1.136"/>
    </reaction>
</comment>
<dbReference type="PROSITE" id="PS01050">
    <property type="entry name" value="YJEF_C_2"/>
    <property type="match status" value="1"/>
</dbReference>
<dbReference type="PROSITE" id="PS51385">
    <property type="entry name" value="YJEF_N"/>
    <property type="match status" value="1"/>
</dbReference>
<dbReference type="GO" id="GO:0005524">
    <property type="term" value="F:ATP binding"/>
    <property type="evidence" value="ECO:0007669"/>
    <property type="project" value="UniProtKB-UniRule"/>
</dbReference>
<comment type="function">
    <text evidence="14 18">Bifunctional enzyme that catalyzes the epimerization of the S- and R-forms of NAD(P)HX and the dehydration of the S-form of NAD(P)HX at the expense of ADP, which is converted to AMP. This allows the repair of both epimers of NAD(P)HX, a damaged form of NAD(P)H that is a result of enzymatic or heat-dependent hydration.</text>
</comment>
<evidence type="ECO:0000256" key="3">
    <source>
        <dbReference type="ARBA" id="ARBA00006001"/>
    </source>
</evidence>
<dbReference type="GO" id="GO:0110051">
    <property type="term" value="P:metabolite repair"/>
    <property type="evidence" value="ECO:0007669"/>
    <property type="project" value="TreeGrafter"/>
</dbReference>
<evidence type="ECO:0000256" key="18">
    <source>
        <dbReference type="PIRNR" id="PIRNR017184"/>
    </source>
</evidence>
<dbReference type="GO" id="GO:0046496">
    <property type="term" value="P:nicotinamide nucleotide metabolic process"/>
    <property type="evidence" value="ECO:0007669"/>
    <property type="project" value="UniProtKB-UniRule"/>
</dbReference>
<evidence type="ECO:0000256" key="9">
    <source>
        <dbReference type="ARBA" id="ARBA00022958"/>
    </source>
</evidence>
<sequence length="446" mass="46179">MTAGAILTASEMKGFEQDGAPGDEGGWSLMCRAGQAAADRIAIRAAGREILILCGPGNNGGDGYVAAARLRDLGLRVRVAALIEPESELCRRARDLWVSEVESPEVGARAGIFVDAVFGSGQDRPLSDKIVAAIGRLANAAELRIALDLVSGSGCDDGADLGAPYHAEETLVFAAWKPAHALYPAAGFMGHLDMIDIGLGEPKAELRFNSPPEAIPSPATSHKFDRGTVLVAAGHMPGAAWLAARAAQRGGAGYVTLAGYTDAFPPSSVVQMAAGEIDADRQDAAVIGPGLGRGEESRALAQRIIDIGCPLVLDGDILSWMKPDDVPPASVLTPHEGEFRRMFGNLPGSKVERARTAASRCGAVVCLKGRDTVIASPEGAAVVNDHAHPRLGTAGSGDVLAGLVGAELARGRAPFEAACAGVWRHGDAGCRGRDGLIAEDLLDLIR</sequence>
<gene>
    <name evidence="17" type="primary">nnrD</name>
    <name evidence="21" type="ORF">B5C34_12040</name>
</gene>
<keyword evidence="12 17" id="KW-0456">Lyase</keyword>
<comment type="catalytic activity">
    <reaction evidence="1 18">
        <text>(6R)-NADHX = (6S)-NADHX</text>
        <dbReference type="Rhea" id="RHEA:32215"/>
        <dbReference type="ChEBI" id="CHEBI:64074"/>
        <dbReference type="ChEBI" id="CHEBI:64075"/>
        <dbReference type="EC" id="5.1.99.6"/>
    </reaction>
</comment>
<accession>A0A219B8I8</accession>
<evidence type="ECO:0000256" key="13">
    <source>
        <dbReference type="ARBA" id="ARBA00023268"/>
    </source>
</evidence>
<keyword evidence="22" id="KW-1185">Reference proteome</keyword>
<comment type="similarity">
    <text evidence="17">Belongs to the NnrD/CARKD family.</text>
</comment>
<dbReference type="GO" id="GO:0046872">
    <property type="term" value="F:metal ion binding"/>
    <property type="evidence" value="ECO:0007669"/>
    <property type="project" value="UniProtKB-UniRule"/>
</dbReference>
<feature type="binding site" evidence="17">
    <location>
        <position position="335"/>
    </location>
    <ligand>
        <name>(6S)-NADPHX</name>
        <dbReference type="ChEBI" id="CHEBI:64076"/>
    </ligand>
</feature>
<dbReference type="InterPro" id="IPR036652">
    <property type="entry name" value="YjeF_N_dom_sf"/>
</dbReference>
<comment type="similarity">
    <text evidence="3 18">In the N-terminal section; belongs to the NnrE/AIBP family.</text>
</comment>
<feature type="domain" description="YjeF C-terminal" evidence="19">
    <location>
        <begin position="206"/>
        <end position="446"/>
    </location>
</feature>
<feature type="binding site" evidence="17">
    <location>
        <begin position="368"/>
        <end position="372"/>
    </location>
    <ligand>
        <name>AMP</name>
        <dbReference type="ChEBI" id="CHEBI:456215"/>
    </ligand>
</feature>
<comment type="cofactor">
    <cofactor evidence="17">
        <name>Mg(2+)</name>
        <dbReference type="ChEBI" id="CHEBI:18420"/>
    </cofactor>
</comment>
<evidence type="ECO:0000256" key="6">
    <source>
        <dbReference type="ARBA" id="ARBA00022741"/>
    </source>
</evidence>
<dbReference type="AlphaFoldDB" id="A0A219B8I8"/>
<comment type="caution">
    <text evidence="21">The sequence shown here is derived from an EMBL/GenBank/DDBJ whole genome shotgun (WGS) entry which is preliminary data.</text>
</comment>
<keyword evidence="10 17" id="KW-0520">NAD</keyword>
<dbReference type="Pfam" id="PF01256">
    <property type="entry name" value="Carb_kinase"/>
    <property type="match status" value="1"/>
</dbReference>
<organism evidence="21 22">
    <name type="scientific">Pacificimonas flava</name>
    <dbReference type="NCBI Taxonomy" id="1234595"/>
    <lineage>
        <taxon>Bacteria</taxon>
        <taxon>Pseudomonadati</taxon>
        <taxon>Pseudomonadota</taxon>
        <taxon>Alphaproteobacteria</taxon>
        <taxon>Sphingomonadales</taxon>
        <taxon>Sphingosinicellaceae</taxon>
        <taxon>Pacificimonas</taxon>
    </lineage>
</organism>
<dbReference type="NCBIfam" id="TIGR00196">
    <property type="entry name" value="yjeF_cterm"/>
    <property type="match status" value="1"/>
</dbReference>
<dbReference type="OrthoDB" id="9806925at2"/>
<evidence type="ECO:0000313" key="22">
    <source>
        <dbReference type="Proteomes" id="UP000198462"/>
    </source>
</evidence>
<keyword evidence="13" id="KW-0511">Multifunctional enzyme</keyword>
<evidence type="ECO:0000256" key="8">
    <source>
        <dbReference type="ARBA" id="ARBA00022857"/>
    </source>
</evidence>
<evidence type="ECO:0000256" key="17">
    <source>
        <dbReference type="HAMAP-Rule" id="MF_01965"/>
    </source>
</evidence>
<evidence type="ECO:0000256" key="16">
    <source>
        <dbReference type="ARBA" id="ARBA00049209"/>
    </source>
</evidence>
<dbReference type="InterPro" id="IPR017953">
    <property type="entry name" value="Carbohydrate_kinase_pred_CS"/>
</dbReference>
<evidence type="ECO:0000256" key="5">
    <source>
        <dbReference type="ARBA" id="ARBA00022723"/>
    </source>
</evidence>
<dbReference type="Gene3D" id="3.40.1190.20">
    <property type="match status" value="1"/>
</dbReference>
<keyword evidence="11 18" id="KW-0413">Isomerase</keyword>
<dbReference type="PROSITE" id="PS51383">
    <property type="entry name" value="YJEF_C_3"/>
    <property type="match status" value="1"/>
</dbReference>
<dbReference type="EC" id="4.2.1.136" evidence="17"/>
<dbReference type="PANTHER" id="PTHR12592">
    <property type="entry name" value="ATP-DEPENDENT (S)-NAD(P)H-HYDRATE DEHYDRATASE FAMILY MEMBER"/>
    <property type="match status" value="1"/>
</dbReference>
<keyword evidence="8 17" id="KW-0521">NADP</keyword>
<dbReference type="InterPro" id="IPR029056">
    <property type="entry name" value="Ribokinase-like"/>
</dbReference>
<dbReference type="CDD" id="cd01171">
    <property type="entry name" value="YXKO-related"/>
    <property type="match status" value="1"/>
</dbReference>
<dbReference type="Proteomes" id="UP000198462">
    <property type="component" value="Unassembled WGS sequence"/>
</dbReference>
<feature type="domain" description="YjeF N-terminal" evidence="20">
    <location>
        <begin position="7"/>
        <end position="205"/>
    </location>
</feature>
<proteinExistence type="inferred from homology"/>
<reference evidence="22" key="1">
    <citation type="submission" date="2017-05" db="EMBL/GenBank/DDBJ databases">
        <authorList>
            <person name="Lin X."/>
        </authorList>
    </citation>
    <scope>NUCLEOTIDE SEQUENCE [LARGE SCALE GENOMIC DNA]</scope>
    <source>
        <strain evidence="22">JLT2012</strain>
    </source>
</reference>
<comment type="similarity">
    <text evidence="4 18">In the C-terminal section; belongs to the NnrD/CARKD family.</text>
</comment>
<name>A0A219B8I8_9SPHN</name>
<dbReference type="HAMAP" id="MF_01965">
    <property type="entry name" value="NADHX_dehydratase"/>
    <property type="match status" value="1"/>
</dbReference>
<dbReference type="RefSeq" id="WP_088712816.1">
    <property type="nucleotide sequence ID" value="NZ_NFZT01000001.1"/>
</dbReference>